<gene>
    <name evidence="3" type="ORF">DFP72DRAFT_990020</name>
</gene>
<keyword evidence="4" id="KW-1185">Reference proteome</keyword>
<dbReference type="Pfam" id="PF20151">
    <property type="entry name" value="DUF6533"/>
    <property type="match status" value="1"/>
</dbReference>
<evidence type="ECO:0000313" key="4">
    <source>
        <dbReference type="Proteomes" id="UP000521943"/>
    </source>
</evidence>
<feature type="transmembrane region" description="Helical" evidence="1">
    <location>
        <begin position="152"/>
        <end position="172"/>
    </location>
</feature>
<keyword evidence="1" id="KW-0472">Membrane</keyword>
<dbReference type="AlphaFoldDB" id="A0A8H6HZA9"/>
<sequence>MGFASFTVLVWDHVDTFAEEVIIWMGEKGPSECLVCTVGILFLINRYLTPLGFIVNLCDRFIRFEGSMTVIGINIVAIMMYLRIRALYHGNCWVLGGVLLLLLAQICMNAWLMTRSQRTSSTPSSSCTMIFDPSISAIASSSAWLPLLYDTAVYGLTVAIFAVTLVLTLMIISAPEGLKNITAQLTVAMMSRITINLKKSARKINGTQIRPEMPSNFTQKSQLDVVPDIDIRIAAPGFVNYGTQSEGEFLPMERIARESGEEVSRRGGKEGLVRIIPLESPLLI</sequence>
<organism evidence="3 4">
    <name type="scientific">Ephemerocybe angulata</name>
    <dbReference type="NCBI Taxonomy" id="980116"/>
    <lineage>
        <taxon>Eukaryota</taxon>
        <taxon>Fungi</taxon>
        <taxon>Dikarya</taxon>
        <taxon>Basidiomycota</taxon>
        <taxon>Agaricomycotina</taxon>
        <taxon>Agaricomycetes</taxon>
        <taxon>Agaricomycetidae</taxon>
        <taxon>Agaricales</taxon>
        <taxon>Agaricineae</taxon>
        <taxon>Psathyrellaceae</taxon>
        <taxon>Ephemerocybe</taxon>
    </lineage>
</organism>
<keyword evidence="1" id="KW-0812">Transmembrane</keyword>
<feature type="transmembrane region" description="Helical" evidence="1">
    <location>
        <begin position="61"/>
        <end position="82"/>
    </location>
</feature>
<dbReference type="Proteomes" id="UP000521943">
    <property type="component" value="Unassembled WGS sequence"/>
</dbReference>
<evidence type="ECO:0000259" key="2">
    <source>
        <dbReference type="Pfam" id="PF20151"/>
    </source>
</evidence>
<dbReference type="InterPro" id="IPR045340">
    <property type="entry name" value="DUF6533"/>
</dbReference>
<name>A0A8H6HZA9_9AGAR</name>
<protein>
    <recommendedName>
        <fullName evidence="2">DUF6533 domain-containing protein</fullName>
    </recommendedName>
</protein>
<feature type="domain" description="DUF6533" evidence="2">
    <location>
        <begin position="3"/>
        <end position="51"/>
    </location>
</feature>
<comment type="caution">
    <text evidence="3">The sequence shown here is derived from an EMBL/GenBank/DDBJ whole genome shotgun (WGS) entry which is preliminary data.</text>
</comment>
<evidence type="ECO:0000256" key="1">
    <source>
        <dbReference type="SAM" id="Phobius"/>
    </source>
</evidence>
<reference evidence="3 4" key="1">
    <citation type="submission" date="2020-07" db="EMBL/GenBank/DDBJ databases">
        <title>Comparative genomics of pyrophilous fungi reveals a link between fire events and developmental genes.</title>
        <authorList>
            <consortium name="DOE Joint Genome Institute"/>
            <person name="Steindorff A.S."/>
            <person name="Carver A."/>
            <person name="Calhoun S."/>
            <person name="Stillman K."/>
            <person name="Liu H."/>
            <person name="Lipzen A."/>
            <person name="Pangilinan J."/>
            <person name="Labutti K."/>
            <person name="Bruns T.D."/>
            <person name="Grigoriev I.V."/>
        </authorList>
    </citation>
    <scope>NUCLEOTIDE SEQUENCE [LARGE SCALE GENOMIC DNA]</scope>
    <source>
        <strain evidence="3 4">CBS 144469</strain>
    </source>
</reference>
<keyword evidence="1" id="KW-1133">Transmembrane helix</keyword>
<evidence type="ECO:0000313" key="3">
    <source>
        <dbReference type="EMBL" id="KAF6756013.1"/>
    </source>
</evidence>
<dbReference type="EMBL" id="JACGCI010000028">
    <property type="protein sequence ID" value="KAF6756013.1"/>
    <property type="molecule type" value="Genomic_DNA"/>
</dbReference>
<proteinExistence type="predicted"/>
<dbReference type="OrthoDB" id="3354157at2759"/>
<feature type="transmembrane region" description="Helical" evidence="1">
    <location>
        <begin position="94"/>
        <end position="113"/>
    </location>
</feature>
<accession>A0A8H6HZA9</accession>